<comment type="catalytic activity">
    <reaction evidence="3">
        <text>a 3'-hydro-2'-hydroxy-beta-oxodihydrochalcone + UDP-alpha-D-glucose = a 3'-(beta-D-glucopyranosyl)-2'-hydroxy-beta-oxodihydrochalcone + UDP + H(+)</text>
        <dbReference type="Rhea" id="RHEA:51504"/>
        <dbReference type="ChEBI" id="CHEBI:15378"/>
        <dbReference type="ChEBI" id="CHEBI:58223"/>
        <dbReference type="ChEBI" id="CHEBI:58885"/>
        <dbReference type="ChEBI" id="CHEBI:142482"/>
        <dbReference type="ChEBI" id="CHEBI:142483"/>
        <dbReference type="EC" id="2.4.1.360"/>
    </reaction>
    <physiologicalReaction direction="left-to-right" evidence="3">
        <dbReference type="Rhea" id="RHEA:51505"/>
    </physiologicalReaction>
</comment>
<dbReference type="GO" id="GO:0008194">
    <property type="term" value="F:UDP-glycosyltransferase activity"/>
    <property type="evidence" value="ECO:0007669"/>
    <property type="project" value="InterPro"/>
</dbReference>
<dbReference type="Gene3D" id="3.40.50.2000">
    <property type="entry name" value="Glycogen Phosphorylase B"/>
    <property type="match status" value="1"/>
</dbReference>
<name>A0A9R0HWB9_SPIOL</name>
<reference evidence="6" key="1">
    <citation type="journal article" date="2021" name="Nat. Commun.">
        <title>Genomic analyses provide insights into spinach domestication and the genetic basis of agronomic traits.</title>
        <authorList>
            <person name="Cai X."/>
            <person name="Sun X."/>
            <person name="Xu C."/>
            <person name="Sun H."/>
            <person name="Wang X."/>
            <person name="Ge C."/>
            <person name="Zhang Z."/>
            <person name="Wang Q."/>
            <person name="Fei Z."/>
            <person name="Jiao C."/>
            <person name="Wang Q."/>
        </authorList>
    </citation>
    <scope>NUCLEOTIDE SEQUENCE [LARGE SCALE GENOMIC DNA]</scope>
    <source>
        <strain evidence="6">cv. Varoflay</strain>
    </source>
</reference>
<evidence type="ECO:0000256" key="2">
    <source>
        <dbReference type="ARBA" id="ARBA00022679"/>
    </source>
</evidence>
<dbReference type="InterPro" id="IPR002213">
    <property type="entry name" value="UDP_glucos_trans"/>
</dbReference>
<dbReference type="GeneID" id="110778006"/>
<evidence type="ECO:0000256" key="1">
    <source>
        <dbReference type="ARBA" id="ARBA00009995"/>
    </source>
</evidence>
<accession>A0A9R0HWB9</accession>
<dbReference type="SUPFAM" id="SSF53756">
    <property type="entry name" value="UDP-Glycosyltransferase/glycogen phosphorylase"/>
    <property type="match status" value="1"/>
</dbReference>
<evidence type="ECO:0000313" key="6">
    <source>
        <dbReference type="Proteomes" id="UP000813463"/>
    </source>
</evidence>
<dbReference type="EC" id="2.4.1.360" evidence="4"/>
<dbReference type="PANTHER" id="PTHR48044">
    <property type="entry name" value="GLYCOSYLTRANSFERASE"/>
    <property type="match status" value="1"/>
</dbReference>
<dbReference type="OrthoDB" id="5835829at2759"/>
<dbReference type="CDD" id="cd03784">
    <property type="entry name" value="GT1_Gtf-like"/>
    <property type="match status" value="1"/>
</dbReference>
<dbReference type="KEGG" id="soe:110778006"/>
<reference evidence="7" key="2">
    <citation type="submission" date="2025-08" db="UniProtKB">
        <authorList>
            <consortium name="RefSeq"/>
        </authorList>
    </citation>
    <scope>IDENTIFICATION</scope>
    <source>
        <tissue evidence="7">Leaf</tissue>
    </source>
</reference>
<dbReference type="SMR" id="A0A9R0HWB9"/>
<dbReference type="RefSeq" id="XP_021838257.1">
    <property type="nucleotide sequence ID" value="XM_021982565.2"/>
</dbReference>
<organism evidence="6 7">
    <name type="scientific">Spinacia oleracea</name>
    <name type="common">Spinach</name>
    <dbReference type="NCBI Taxonomy" id="3562"/>
    <lineage>
        <taxon>Eukaryota</taxon>
        <taxon>Viridiplantae</taxon>
        <taxon>Streptophyta</taxon>
        <taxon>Embryophyta</taxon>
        <taxon>Tracheophyta</taxon>
        <taxon>Spermatophyta</taxon>
        <taxon>Magnoliopsida</taxon>
        <taxon>eudicotyledons</taxon>
        <taxon>Gunneridae</taxon>
        <taxon>Pentapetalae</taxon>
        <taxon>Caryophyllales</taxon>
        <taxon>Chenopodiaceae</taxon>
        <taxon>Chenopodioideae</taxon>
        <taxon>Anserineae</taxon>
        <taxon>Spinacia</taxon>
    </lineage>
</organism>
<dbReference type="GO" id="GO:1901135">
    <property type="term" value="P:carbohydrate derivative metabolic process"/>
    <property type="evidence" value="ECO:0007669"/>
    <property type="project" value="UniProtKB-ARBA"/>
</dbReference>
<gene>
    <name evidence="7" type="primary">LOC110778006</name>
</gene>
<keyword evidence="6" id="KW-1185">Reference proteome</keyword>
<dbReference type="Proteomes" id="UP000813463">
    <property type="component" value="Chromosome 3"/>
</dbReference>
<dbReference type="FunFam" id="3.40.50.2000:FF:000060">
    <property type="entry name" value="Glycosyltransferase"/>
    <property type="match status" value="1"/>
</dbReference>
<proteinExistence type="inferred from homology"/>
<dbReference type="GO" id="GO:0120514">
    <property type="term" value="F:2-hydroxyflavanone C-glucosyltransferase activity"/>
    <property type="evidence" value="ECO:0007669"/>
    <property type="project" value="UniProtKB-EC"/>
</dbReference>
<dbReference type="PANTHER" id="PTHR48044:SF22">
    <property type="entry name" value="GLYCOSYLTRANSFERASE"/>
    <property type="match status" value="1"/>
</dbReference>
<dbReference type="Pfam" id="PF00201">
    <property type="entry name" value="UDPGT"/>
    <property type="match status" value="1"/>
</dbReference>
<evidence type="ECO:0000313" key="7">
    <source>
        <dbReference type="RefSeq" id="XP_021838257.1"/>
    </source>
</evidence>
<evidence type="ECO:0000256" key="4">
    <source>
        <dbReference type="ARBA" id="ARBA00066896"/>
    </source>
</evidence>
<comment type="similarity">
    <text evidence="1">Belongs to the UDP-glycosyltransferase family.</text>
</comment>
<sequence length="201" mass="22551">MDSVIYVLFGTTTSMTEEQIRELVDGLERRKHKFVWVLRDADKVDILKEDGSPKGHDVPEGYKVRVKGLGLVLKDWAPLLEILGHPTTGGFISHCRWNSCLESLSMRVPIITWPIYSDQPKNSMLVTKVLRIGVVVKDWAHRDELITSNVVESAIRRLSASNEGEGIRKRERKLGDAGRKSAAKGGTSCIELDSFVSHITR</sequence>
<evidence type="ECO:0000256" key="3">
    <source>
        <dbReference type="ARBA" id="ARBA00051296"/>
    </source>
</evidence>
<evidence type="ECO:0000256" key="5">
    <source>
        <dbReference type="ARBA" id="ARBA00082568"/>
    </source>
</evidence>
<protein>
    <recommendedName>
        <fullName evidence="4">2-hydroxyflavanone C-glucosyltransferase</fullName>
        <ecNumber evidence="4">2.4.1.360</ecNumber>
    </recommendedName>
    <alternativeName>
        <fullName evidence="5">UDP-glucose:2-hydroxyflavanone C-glucosyltransferase</fullName>
    </alternativeName>
</protein>
<keyword evidence="2" id="KW-0808">Transferase</keyword>
<dbReference type="AlphaFoldDB" id="A0A9R0HWB9"/>